<proteinExistence type="inferred from homology"/>
<feature type="domain" description="YbaK/aminoacyl-tRNA synthetase-associated" evidence="3">
    <location>
        <begin position="1"/>
        <end position="91"/>
    </location>
</feature>
<dbReference type="STRING" id="89093.SAMN04488558_11119"/>
<dbReference type="SUPFAM" id="SSF55826">
    <property type="entry name" value="YbaK/ProRS associated domain"/>
    <property type="match status" value="1"/>
</dbReference>
<evidence type="ECO:0000313" key="4">
    <source>
        <dbReference type="EMBL" id="SEQ44614.1"/>
    </source>
</evidence>
<evidence type="ECO:0000259" key="3">
    <source>
        <dbReference type="Pfam" id="PF04073"/>
    </source>
</evidence>
<protein>
    <submittedName>
        <fullName evidence="4">Aminoacyl-tRNA editing domain-containing protein</fullName>
    </submittedName>
</protein>
<dbReference type="GO" id="GO:0006412">
    <property type="term" value="P:translation"/>
    <property type="evidence" value="ECO:0007669"/>
    <property type="project" value="UniProtKB-KW"/>
</dbReference>
<evidence type="ECO:0000256" key="2">
    <source>
        <dbReference type="ARBA" id="ARBA00022917"/>
    </source>
</evidence>
<sequence>MVLLHDEKQADLGHLADVLGEKKLSFAHDDQVRELLRVEPGTITPLSLMFDDDHKIELIVDQAVDQSTTIGVHPFINTMTLNIVFKDFERFLKKYRHTYRVVDC</sequence>
<dbReference type="InterPro" id="IPR007214">
    <property type="entry name" value="YbaK/aa-tRNA-synth-assoc-dom"/>
</dbReference>
<dbReference type="PANTHER" id="PTHR31423">
    <property type="entry name" value="YBAK DOMAIN-CONTAINING PROTEIN"/>
    <property type="match status" value="1"/>
</dbReference>
<keyword evidence="2" id="KW-0648">Protein biosynthesis</keyword>
<dbReference type="InterPro" id="IPR036754">
    <property type="entry name" value="YbaK/aa-tRNA-synt-asso_dom_sf"/>
</dbReference>
<dbReference type="Gene3D" id="3.90.960.10">
    <property type="entry name" value="YbaK/aminoacyl-tRNA synthetase-associated domain"/>
    <property type="match status" value="1"/>
</dbReference>
<accession>A0A1H9G3F1</accession>
<dbReference type="AlphaFoldDB" id="A0A1H9G3F1"/>
<gene>
    <name evidence="4" type="ORF">SAMN04488558_11119</name>
</gene>
<name>A0A1H9G3F1_9LACT</name>
<comment type="similarity">
    <text evidence="1">Belongs to the PRORSD1 family.</text>
</comment>
<keyword evidence="5" id="KW-1185">Reference proteome</keyword>
<reference evidence="4 5" key="1">
    <citation type="submission" date="2016-10" db="EMBL/GenBank/DDBJ databases">
        <authorList>
            <person name="de Groot N.N."/>
        </authorList>
    </citation>
    <scope>NUCLEOTIDE SEQUENCE [LARGE SCALE GENOMIC DNA]</scope>
    <source>
        <strain evidence="4 5">DSM 15695</strain>
    </source>
</reference>
<dbReference type="PANTHER" id="PTHR31423:SF3">
    <property type="entry name" value="PROLYL-TRNA SYNTHETASE ASSOCIATED DOMAIN-CONTAINING PROTEIN 1-RELATED"/>
    <property type="match status" value="1"/>
</dbReference>
<dbReference type="Proteomes" id="UP000198833">
    <property type="component" value="Unassembled WGS sequence"/>
</dbReference>
<dbReference type="EMBL" id="FOEN01000011">
    <property type="protein sequence ID" value="SEQ44614.1"/>
    <property type="molecule type" value="Genomic_DNA"/>
</dbReference>
<dbReference type="InterPro" id="IPR040285">
    <property type="entry name" value="ProX/PRXD1"/>
</dbReference>
<dbReference type="GO" id="GO:0002161">
    <property type="term" value="F:aminoacyl-tRNA deacylase activity"/>
    <property type="evidence" value="ECO:0007669"/>
    <property type="project" value="InterPro"/>
</dbReference>
<dbReference type="Pfam" id="PF04073">
    <property type="entry name" value="tRNA_edit"/>
    <property type="match status" value="1"/>
</dbReference>
<evidence type="ECO:0000256" key="1">
    <source>
        <dbReference type="ARBA" id="ARBA00010201"/>
    </source>
</evidence>
<evidence type="ECO:0000313" key="5">
    <source>
        <dbReference type="Proteomes" id="UP000198833"/>
    </source>
</evidence>
<organism evidence="4 5">
    <name type="scientific">Ignavigranum ruoffiae</name>
    <dbReference type="NCBI Taxonomy" id="89093"/>
    <lineage>
        <taxon>Bacteria</taxon>
        <taxon>Bacillati</taxon>
        <taxon>Bacillota</taxon>
        <taxon>Bacilli</taxon>
        <taxon>Lactobacillales</taxon>
        <taxon>Aerococcaceae</taxon>
        <taxon>Ignavigranum</taxon>
    </lineage>
</organism>